<protein>
    <submittedName>
        <fullName evidence="3">GDSL-type esterase/lipase family protein</fullName>
    </submittedName>
</protein>
<dbReference type="Gene3D" id="2.60.120.1360">
    <property type="match status" value="1"/>
</dbReference>
<dbReference type="Pfam" id="PF13472">
    <property type="entry name" value="Lipase_GDSL_2"/>
    <property type="match status" value="1"/>
</dbReference>
<dbReference type="Gene3D" id="3.40.50.1110">
    <property type="entry name" value="SGNH hydrolase"/>
    <property type="match status" value="1"/>
</dbReference>
<accession>A0A8T9SY53</accession>
<dbReference type="InterPro" id="IPR013830">
    <property type="entry name" value="SGNH_hydro"/>
</dbReference>
<evidence type="ECO:0000256" key="1">
    <source>
        <dbReference type="SAM" id="SignalP"/>
    </source>
</evidence>
<dbReference type="PANTHER" id="PTHR30383">
    <property type="entry name" value="THIOESTERASE 1/PROTEASE 1/LYSOPHOSPHOLIPASE L1"/>
    <property type="match status" value="1"/>
</dbReference>
<dbReference type="GO" id="GO:0016788">
    <property type="term" value="F:hydrolase activity, acting on ester bonds"/>
    <property type="evidence" value="ECO:0007669"/>
    <property type="project" value="UniProtKB-ARBA"/>
</dbReference>
<dbReference type="SUPFAM" id="SSF52266">
    <property type="entry name" value="SGNH hydrolase"/>
    <property type="match status" value="1"/>
</dbReference>
<gene>
    <name evidence="3" type="ORF">MUN82_06750</name>
</gene>
<proteinExistence type="predicted"/>
<dbReference type="PANTHER" id="PTHR30383:SF29">
    <property type="entry name" value="SGNH HYDROLASE-TYPE ESTERASE DOMAIN-CONTAINING PROTEIN"/>
    <property type="match status" value="1"/>
</dbReference>
<keyword evidence="1" id="KW-0732">Signal</keyword>
<feature type="chain" id="PRO_5035820394" evidence="1">
    <location>
        <begin position="24"/>
        <end position="414"/>
    </location>
</feature>
<name>A0A8T9SY53_9BACT</name>
<organism evidence="3 4">
    <name type="scientific">Hymenobacter aerilatus</name>
    <dbReference type="NCBI Taxonomy" id="2932251"/>
    <lineage>
        <taxon>Bacteria</taxon>
        <taxon>Pseudomonadati</taxon>
        <taxon>Bacteroidota</taxon>
        <taxon>Cytophagia</taxon>
        <taxon>Cytophagales</taxon>
        <taxon>Hymenobacteraceae</taxon>
        <taxon>Hymenobacter</taxon>
    </lineage>
</organism>
<dbReference type="KEGG" id="haei:MUN82_06750"/>
<dbReference type="RefSeq" id="WP_245096061.1">
    <property type="nucleotide sequence ID" value="NZ_CP095053.1"/>
</dbReference>
<dbReference type="AlphaFoldDB" id="A0A8T9SY53"/>
<evidence type="ECO:0000259" key="2">
    <source>
        <dbReference type="Pfam" id="PF13472"/>
    </source>
</evidence>
<dbReference type="Proteomes" id="UP000829925">
    <property type="component" value="Chromosome"/>
</dbReference>
<feature type="signal peptide" evidence="1">
    <location>
        <begin position="1"/>
        <end position="23"/>
    </location>
</feature>
<keyword evidence="4" id="KW-1185">Reference proteome</keyword>
<sequence>MQQKLLVLLVVCLFSSTVGQAQQAPLDSLKALYPFLHPERNAIVNGEVGLRHFYKKLKQLPGPLTKQISIVHIGDSHLQADMASGRTRRELQRTYGNAGRGLIFPYAVARTNEPGSYRTASTARWQARRVISLADTTLPIGASGITLATTDSGASFTLQVPLVQLPDYRFNRLTLLHQKGPAAFDWQLTDEQQHLLGRLPGRAARLGSYTSSFTTDSLLHFVRLTTTRTNARQTSAQLYGLVLENGQPGVLYHAIGINGAAVRHYNRAELFATQLECLAPDLFIVSLGTNDAYAAGFDKAQFEVELTTFMQQLRQRYPQAEFLLTTPPDSYRNRRYRNPDLPVLRDILLRYCTDNKLAYWDFYAVMGGPGSMLTWQTHGLAQPDRVHLTPRGYHVQGLLLYLALQDGFLRATRP</sequence>
<evidence type="ECO:0000313" key="4">
    <source>
        <dbReference type="Proteomes" id="UP000829925"/>
    </source>
</evidence>
<feature type="domain" description="SGNH hydrolase-type esterase" evidence="2">
    <location>
        <begin position="244"/>
        <end position="394"/>
    </location>
</feature>
<dbReference type="InterPro" id="IPR051532">
    <property type="entry name" value="Ester_Hydrolysis_Enzymes"/>
</dbReference>
<dbReference type="InterPro" id="IPR036514">
    <property type="entry name" value="SGNH_hydro_sf"/>
</dbReference>
<evidence type="ECO:0000313" key="3">
    <source>
        <dbReference type="EMBL" id="UOR06795.1"/>
    </source>
</evidence>
<reference evidence="3 4" key="1">
    <citation type="submission" date="2022-04" db="EMBL/GenBank/DDBJ databases">
        <title>Hymenobacter sp. isolated from the air.</title>
        <authorList>
            <person name="Won M."/>
            <person name="Lee C.-M."/>
            <person name="Woen H.-Y."/>
            <person name="Kwon S.-W."/>
        </authorList>
    </citation>
    <scope>NUCLEOTIDE SEQUENCE [LARGE SCALE GENOMIC DNA]</scope>
    <source>
        <strain evidence="4">5413 J-13</strain>
    </source>
</reference>
<dbReference type="EMBL" id="CP095053">
    <property type="protein sequence ID" value="UOR06795.1"/>
    <property type="molecule type" value="Genomic_DNA"/>
</dbReference>